<dbReference type="InterPro" id="IPR006075">
    <property type="entry name" value="Asn/Gln-tRNA_Trfase_suB/E_cat"/>
</dbReference>
<dbReference type="NCBIfam" id="NF004014">
    <property type="entry name" value="PRK05477.1-4"/>
    <property type="match status" value="1"/>
</dbReference>
<dbReference type="InterPro" id="IPR014746">
    <property type="entry name" value="Gln_synth/guanido_kin_cat_dom"/>
</dbReference>
<keyword evidence="5" id="KW-0067">ATP-binding</keyword>
<dbReference type="GO" id="GO:0070681">
    <property type="term" value="P:glutaminyl-tRNAGln biosynthesis via transamidation"/>
    <property type="evidence" value="ECO:0007669"/>
    <property type="project" value="TreeGrafter"/>
</dbReference>
<evidence type="ECO:0000256" key="1">
    <source>
        <dbReference type="ARBA" id="ARBA00005306"/>
    </source>
</evidence>
<dbReference type="Gene3D" id="1.10.10.410">
    <property type="match status" value="1"/>
</dbReference>
<dbReference type="HAMAP" id="MF_00121">
    <property type="entry name" value="GatB"/>
    <property type="match status" value="1"/>
</dbReference>
<dbReference type="GO" id="GO:0006412">
    <property type="term" value="P:translation"/>
    <property type="evidence" value="ECO:0007669"/>
    <property type="project" value="UniProtKB-KW"/>
</dbReference>
<sequence length="471" mass="52419">MFGTSSADYQTAEPNTVVDEVSMALPGTLPVVNQTAVEYAMMIGMAINCNIARITKFDRKNYTYPDLMKGYQITQMDEPICYEGYIDLPIDPPVRVRINRVHMEEDVARLIHVEGPTGGTLHSLLDINRAGTPLMEVVTEPDMHTAEEVESYINSLQHIIRYLGVGTANMEEGSFRCDANISVRPAGSTHLTTKVEVKNMNRVRAVVRAVEYEIERQIAAVESGERIIQETRGWDDGKGITVSQRSKEEANDYRYFPEPDIPPLVIGEEWISSTQAKMPELPIPRKNRFIAEWGLSEYDANLLTVLRSTADYFESVCKSVSGSPDKVKHAFAKEASNWLNGEMARLMNNDEITNMRDTKVTPESLATLVEKFRKRELNNNAAKQVFEAMYIKGAAPEEVIELLGLGMVSGADSLGPVINEVIANNEKAVNDYLGGTEASLKFLIGQVMKATRGQADAVQATEMIKKILTEK</sequence>
<evidence type="ECO:0000259" key="10">
    <source>
        <dbReference type="SMART" id="SM00845"/>
    </source>
</evidence>
<dbReference type="PANTHER" id="PTHR11659">
    <property type="entry name" value="GLUTAMYL-TRNA GLN AMIDOTRANSFERASE SUBUNIT B MITOCHONDRIAL AND PROKARYOTIC PET112-RELATED"/>
    <property type="match status" value="1"/>
</dbReference>
<dbReference type="InterPro" id="IPR023168">
    <property type="entry name" value="GatB_Yqey_C_2"/>
</dbReference>
<keyword evidence="6" id="KW-0648">Protein biosynthesis</keyword>
<comment type="subunit">
    <text evidence="2">Heterotrimer of A, B and C subunits.</text>
</comment>
<comment type="function">
    <text evidence="7">Allows the formation of correctly charged Asn-tRNA(Asn) or Gln-tRNA(Gln) through the transamidation of misacylated Asp-tRNA(Asn) or Glu-tRNA(Gln) in organisms which lack either or both of asparaginyl-tRNA or glutaminyl-tRNA synthetases. The reaction takes place in the presence of glutamine and ATP through an activated phospho-Asp-tRNA(Asn) or phospho-Glu-tRNA(Gln).</text>
</comment>
<dbReference type="Gene3D" id="1.10.150.380">
    <property type="entry name" value="GatB domain, N-terminal subdomain"/>
    <property type="match status" value="1"/>
</dbReference>
<dbReference type="SUPFAM" id="SSF55931">
    <property type="entry name" value="Glutamine synthetase/guanido kinase"/>
    <property type="match status" value="1"/>
</dbReference>
<evidence type="ECO:0000256" key="4">
    <source>
        <dbReference type="ARBA" id="ARBA00022741"/>
    </source>
</evidence>
<accession>A0A381RAA5</accession>
<feature type="domain" description="Asn/Gln amidotransferase" evidence="10">
    <location>
        <begin position="311"/>
        <end position="468"/>
    </location>
</feature>
<evidence type="ECO:0000256" key="6">
    <source>
        <dbReference type="ARBA" id="ARBA00022917"/>
    </source>
</evidence>
<dbReference type="InterPro" id="IPR018027">
    <property type="entry name" value="Asn/Gln_amidotransferase"/>
</dbReference>
<dbReference type="Pfam" id="PF02934">
    <property type="entry name" value="GatB_N"/>
    <property type="match status" value="1"/>
</dbReference>
<dbReference type="NCBIfam" id="NF004012">
    <property type="entry name" value="PRK05477.1-2"/>
    <property type="match status" value="1"/>
</dbReference>
<dbReference type="InterPro" id="IPR004413">
    <property type="entry name" value="GatB"/>
</dbReference>
<dbReference type="FunFam" id="1.10.10.410:FF:000001">
    <property type="entry name" value="Aspartyl/glutamyl-tRNA(Asn/Gln) amidotransferase subunit B"/>
    <property type="match status" value="1"/>
</dbReference>
<protein>
    <recommendedName>
        <fullName evidence="10">Asn/Gln amidotransferase domain-containing protein</fullName>
    </recommendedName>
</protein>
<dbReference type="NCBIfam" id="TIGR00133">
    <property type="entry name" value="gatB"/>
    <property type="match status" value="1"/>
</dbReference>
<evidence type="ECO:0000256" key="3">
    <source>
        <dbReference type="ARBA" id="ARBA00022598"/>
    </source>
</evidence>
<dbReference type="InterPro" id="IPR017959">
    <property type="entry name" value="Asn/Gln-tRNA_amidoTrfase_suB/E"/>
</dbReference>
<reference evidence="11" key="1">
    <citation type="submission" date="2018-05" db="EMBL/GenBank/DDBJ databases">
        <authorList>
            <person name="Lanie J.A."/>
            <person name="Ng W.-L."/>
            <person name="Kazmierczak K.M."/>
            <person name="Andrzejewski T.M."/>
            <person name="Davidsen T.M."/>
            <person name="Wayne K.J."/>
            <person name="Tettelin H."/>
            <person name="Glass J.I."/>
            <person name="Rusch D."/>
            <person name="Podicherti R."/>
            <person name="Tsui H.-C.T."/>
            <person name="Winkler M.E."/>
        </authorList>
    </citation>
    <scope>NUCLEOTIDE SEQUENCE</scope>
</reference>
<evidence type="ECO:0000256" key="7">
    <source>
        <dbReference type="ARBA" id="ARBA00024799"/>
    </source>
</evidence>
<dbReference type="InterPro" id="IPR017958">
    <property type="entry name" value="Gln-tRNA_amidoTrfase_suB_CS"/>
</dbReference>
<dbReference type="InterPro" id="IPR003789">
    <property type="entry name" value="Asn/Gln_tRNA_amidoTrase-B-like"/>
</dbReference>
<comment type="catalytic activity">
    <reaction evidence="8">
        <text>L-aspartyl-tRNA(Asn) + L-glutamine + ATP + H2O = L-asparaginyl-tRNA(Asn) + L-glutamate + ADP + phosphate + 2 H(+)</text>
        <dbReference type="Rhea" id="RHEA:14513"/>
        <dbReference type="Rhea" id="RHEA-COMP:9674"/>
        <dbReference type="Rhea" id="RHEA-COMP:9677"/>
        <dbReference type="ChEBI" id="CHEBI:15377"/>
        <dbReference type="ChEBI" id="CHEBI:15378"/>
        <dbReference type="ChEBI" id="CHEBI:29985"/>
        <dbReference type="ChEBI" id="CHEBI:30616"/>
        <dbReference type="ChEBI" id="CHEBI:43474"/>
        <dbReference type="ChEBI" id="CHEBI:58359"/>
        <dbReference type="ChEBI" id="CHEBI:78515"/>
        <dbReference type="ChEBI" id="CHEBI:78516"/>
        <dbReference type="ChEBI" id="CHEBI:456216"/>
    </reaction>
</comment>
<dbReference type="PANTHER" id="PTHR11659:SF0">
    <property type="entry name" value="GLUTAMYL-TRNA(GLN) AMIDOTRANSFERASE SUBUNIT B, MITOCHONDRIAL"/>
    <property type="match status" value="1"/>
</dbReference>
<evidence type="ECO:0000256" key="9">
    <source>
        <dbReference type="ARBA" id="ARBA00047913"/>
    </source>
</evidence>
<comment type="catalytic activity">
    <reaction evidence="9">
        <text>L-glutamyl-tRNA(Gln) + L-glutamine + ATP + H2O = L-glutaminyl-tRNA(Gln) + L-glutamate + ADP + phosphate + H(+)</text>
        <dbReference type="Rhea" id="RHEA:17521"/>
        <dbReference type="Rhea" id="RHEA-COMP:9681"/>
        <dbReference type="Rhea" id="RHEA-COMP:9684"/>
        <dbReference type="ChEBI" id="CHEBI:15377"/>
        <dbReference type="ChEBI" id="CHEBI:15378"/>
        <dbReference type="ChEBI" id="CHEBI:29985"/>
        <dbReference type="ChEBI" id="CHEBI:30616"/>
        <dbReference type="ChEBI" id="CHEBI:43474"/>
        <dbReference type="ChEBI" id="CHEBI:58359"/>
        <dbReference type="ChEBI" id="CHEBI:78520"/>
        <dbReference type="ChEBI" id="CHEBI:78521"/>
        <dbReference type="ChEBI" id="CHEBI:456216"/>
    </reaction>
</comment>
<organism evidence="11">
    <name type="scientific">marine metagenome</name>
    <dbReference type="NCBI Taxonomy" id="408172"/>
    <lineage>
        <taxon>unclassified sequences</taxon>
        <taxon>metagenomes</taxon>
        <taxon>ecological metagenomes</taxon>
    </lineage>
</organism>
<evidence type="ECO:0000256" key="5">
    <source>
        <dbReference type="ARBA" id="ARBA00022840"/>
    </source>
</evidence>
<comment type="similarity">
    <text evidence="1">Belongs to the GatB/GatE family. GatB subfamily.</text>
</comment>
<dbReference type="GO" id="GO:0005524">
    <property type="term" value="F:ATP binding"/>
    <property type="evidence" value="ECO:0007669"/>
    <property type="project" value="UniProtKB-KW"/>
</dbReference>
<keyword evidence="3" id="KW-0436">Ligase</keyword>
<dbReference type="AlphaFoldDB" id="A0A381RAA5"/>
<evidence type="ECO:0000313" key="11">
    <source>
        <dbReference type="EMBL" id="SUZ86787.1"/>
    </source>
</evidence>
<dbReference type="PROSITE" id="PS01234">
    <property type="entry name" value="GATB"/>
    <property type="match status" value="1"/>
</dbReference>
<name>A0A381RAA5_9ZZZZ</name>
<keyword evidence="4" id="KW-0547">Nucleotide-binding</keyword>
<proteinExistence type="inferred from homology"/>
<evidence type="ECO:0000256" key="8">
    <source>
        <dbReference type="ARBA" id="ARBA00047380"/>
    </source>
</evidence>
<evidence type="ECO:0000256" key="2">
    <source>
        <dbReference type="ARBA" id="ARBA00011123"/>
    </source>
</evidence>
<dbReference type="GO" id="GO:0050567">
    <property type="term" value="F:glutaminyl-tRNA synthase (glutamine-hydrolyzing) activity"/>
    <property type="evidence" value="ECO:0007669"/>
    <property type="project" value="TreeGrafter"/>
</dbReference>
<dbReference type="InterPro" id="IPR042114">
    <property type="entry name" value="GatB_C_1"/>
</dbReference>
<dbReference type="SUPFAM" id="SSF89095">
    <property type="entry name" value="GatB/YqeY motif"/>
    <property type="match status" value="1"/>
</dbReference>
<dbReference type="Pfam" id="PF02637">
    <property type="entry name" value="GatB_Yqey"/>
    <property type="match status" value="1"/>
</dbReference>
<gene>
    <name evidence="11" type="ORF">METZ01_LOCUS39641</name>
</gene>
<dbReference type="EMBL" id="UINC01001700">
    <property type="protein sequence ID" value="SUZ86787.1"/>
    <property type="molecule type" value="Genomic_DNA"/>
</dbReference>
<dbReference type="SMART" id="SM00845">
    <property type="entry name" value="GatB_Yqey"/>
    <property type="match status" value="1"/>
</dbReference>